<evidence type="ECO:0000313" key="8">
    <source>
        <dbReference type="EMBL" id="UFP95609.1"/>
    </source>
</evidence>
<evidence type="ECO:0000256" key="1">
    <source>
        <dbReference type="ARBA" id="ARBA00023015"/>
    </source>
</evidence>
<keyword evidence="3 5" id="KW-0238">DNA-binding</keyword>
<keyword evidence="2 5" id="KW-0731">Sigma factor</keyword>
<dbReference type="PANTHER" id="PTHR30603:SF62">
    <property type="entry name" value="RNA POLYMERASE SIGMA FACTOR SIGA"/>
    <property type="match status" value="1"/>
</dbReference>
<dbReference type="Gene3D" id="1.10.10.10">
    <property type="entry name" value="Winged helix-like DNA-binding domain superfamily/Winged helix DNA-binding domain"/>
    <property type="match status" value="2"/>
</dbReference>
<dbReference type="PRINTS" id="PR00046">
    <property type="entry name" value="SIGMA70FCT"/>
</dbReference>
<organism evidence="8 9">
    <name type="scientific">Gloeobacter morelensis MG652769</name>
    <dbReference type="NCBI Taxonomy" id="2781736"/>
    <lineage>
        <taxon>Bacteria</taxon>
        <taxon>Bacillati</taxon>
        <taxon>Cyanobacteriota</taxon>
        <taxon>Cyanophyceae</taxon>
        <taxon>Gloeobacterales</taxon>
        <taxon>Gloeobacteraceae</taxon>
        <taxon>Gloeobacter</taxon>
        <taxon>Gloeobacter morelensis</taxon>
    </lineage>
</organism>
<dbReference type="InterPro" id="IPR007630">
    <property type="entry name" value="RNA_pol_sigma70_r4"/>
</dbReference>
<dbReference type="InterPro" id="IPR013324">
    <property type="entry name" value="RNA_pol_sigma_r3/r4-like"/>
</dbReference>
<feature type="domain" description="RNA polymerase sigma-70" evidence="6">
    <location>
        <begin position="145"/>
        <end position="158"/>
    </location>
</feature>
<dbReference type="RefSeq" id="WP_418886954.1">
    <property type="nucleotide sequence ID" value="NZ_CP063845.1"/>
</dbReference>
<keyword evidence="4 5" id="KW-0804">Transcription</keyword>
<evidence type="ECO:0000256" key="4">
    <source>
        <dbReference type="ARBA" id="ARBA00023163"/>
    </source>
</evidence>
<evidence type="ECO:0000313" key="9">
    <source>
        <dbReference type="Proteomes" id="UP001054846"/>
    </source>
</evidence>
<evidence type="ECO:0000259" key="7">
    <source>
        <dbReference type="PROSITE" id="PS00716"/>
    </source>
</evidence>
<evidence type="ECO:0000259" key="6">
    <source>
        <dbReference type="PROSITE" id="PS00715"/>
    </source>
</evidence>
<keyword evidence="9" id="KW-1185">Reference proteome</keyword>
<dbReference type="SUPFAM" id="SSF88946">
    <property type="entry name" value="Sigma2 domain of RNA polymerase sigma factors"/>
    <property type="match status" value="1"/>
</dbReference>
<dbReference type="InterPro" id="IPR007624">
    <property type="entry name" value="RNA_pol_sigma70_r3"/>
</dbReference>
<name>A0ABY3PPZ4_9CYAN</name>
<dbReference type="PANTHER" id="PTHR30603">
    <property type="entry name" value="RNA POLYMERASE SIGMA FACTOR RPO"/>
    <property type="match status" value="1"/>
</dbReference>
<keyword evidence="1 5" id="KW-0805">Transcription regulation</keyword>
<reference evidence="8 9" key="1">
    <citation type="journal article" date="2021" name="Genome Biol. Evol.">
        <title>Complete Genome Sequencing of a Novel Gloeobacter Species from a Waterfall Cave in Mexico.</title>
        <authorList>
            <person name="Saw J.H."/>
            <person name="Cardona T."/>
            <person name="Montejano G."/>
        </authorList>
    </citation>
    <scope>NUCLEOTIDE SEQUENCE [LARGE SCALE GENOMIC DNA]</scope>
    <source>
        <strain evidence="8">MG652769</strain>
    </source>
</reference>
<proteinExistence type="inferred from homology"/>
<comment type="function">
    <text evidence="5">Sigma factors are initiation factors that promote the attachment of RNA polymerase to specific initiation sites and are then released.</text>
</comment>
<dbReference type="PROSITE" id="PS00715">
    <property type="entry name" value="SIGMA70_1"/>
    <property type="match status" value="1"/>
</dbReference>
<dbReference type="InterPro" id="IPR009042">
    <property type="entry name" value="RNA_pol_sigma70_r1_2"/>
</dbReference>
<dbReference type="Gene3D" id="1.10.601.10">
    <property type="entry name" value="RNA Polymerase Primary Sigma Factor"/>
    <property type="match status" value="1"/>
</dbReference>
<comment type="similarity">
    <text evidence="5">Belongs to the sigma-70 factor family.</text>
</comment>
<dbReference type="PROSITE" id="PS00716">
    <property type="entry name" value="SIGMA70_2"/>
    <property type="match status" value="1"/>
</dbReference>
<dbReference type="Pfam" id="PF04539">
    <property type="entry name" value="Sigma70_r3"/>
    <property type="match status" value="1"/>
</dbReference>
<dbReference type="Pfam" id="PF00140">
    <property type="entry name" value="Sigma70_r1_2"/>
    <property type="match status" value="1"/>
</dbReference>
<dbReference type="SUPFAM" id="SSF88659">
    <property type="entry name" value="Sigma3 and sigma4 domains of RNA polymerase sigma factors"/>
    <property type="match status" value="2"/>
</dbReference>
<gene>
    <name evidence="8" type="ORF">ISF26_05025</name>
</gene>
<dbReference type="Pfam" id="PF04542">
    <property type="entry name" value="Sigma70_r2"/>
    <property type="match status" value="1"/>
</dbReference>
<accession>A0ABY3PPZ4</accession>
<evidence type="ECO:0000256" key="5">
    <source>
        <dbReference type="RuleBase" id="RU362124"/>
    </source>
</evidence>
<evidence type="ECO:0000256" key="3">
    <source>
        <dbReference type="ARBA" id="ARBA00023125"/>
    </source>
</evidence>
<dbReference type="NCBIfam" id="TIGR02937">
    <property type="entry name" value="sigma70-ECF"/>
    <property type="match status" value="1"/>
</dbReference>
<feature type="domain" description="RNA polymerase sigma-70" evidence="7">
    <location>
        <begin position="315"/>
        <end position="341"/>
    </location>
</feature>
<dbReference type="InterPro" id="IPR050239">
    <property type="entry name" value="Sigma-70_RNA_pol_init_factors"/>
</dbReference>
<evidence type="ECO:0000256" key="2">
    <source>
        <dbReference type="ARBA" id="ARBA00023082"/>
    </source>
</evidence>
<dbReference type="InterPro" id="IPR007627">
    <property type="entry name" value="RNA_pol_sigma70_r2"/>
</dbReference>
<sequence length="356" mass="40711">MSLCGASAHGNRKSTRFVMNIACTRLRKAKNCGPFARGSPMMSARGTLFNRHGVSIVAEPAQGKPAEARKTRQSASFERDSVGLYLQEIGRIPLLKPEEEVMLARAIAQGGPKGEWAKRKLVQANLRLVVSIAKKYLNRGVPFLDLIQEGSMGLIRAAEKFEHERGYKFSTYAYWWIRQAITRAVASQARTVRLPVHLVEKINRVKKVRRTLAQELGRTPSQGELAEALELAEEDLEHILRAARRTVSLNITVGKEEDTELIHLIEDSQTDQPDVHIDRESMRVEVSDLLDRHLTPRERDILQLRFGLRDGQQRTLDQVGKMFDLSRERIRQIQAKAFRKLRRVRQRQRLQDWIGL</sequence>
<dbReference type="EMBL" id="CP063845">
    <property type="protein sequence ID" value="UFP95609.1"/>
    <property type="molecule type" value="Genomic_DNA"/>
</dbReference>
<dbReference type="InterPro" id="IPR036388">
    <property type="entry name" value="WH-like_DNA-bd_sf"/>
</dbReference>
<dbReference type="InterPro" id="IPR000943">
    <property type="entry name" value="RNA_pol_sigma70"/>
</dbReference>
<dbReference type="InterPro" id="IPR013325">
    <property type="entry name" value="RNA_pol_sigma_r2"/>
</dbReference>
<dbReference type="CDD" id="cd06171">
    <property type="entry name" value="Sigma70_r4"/>
    <property type="match status" value="1"/>
</dbReference>
<dbReference type="Pfam" id="PF04545">
    <property type="entry name" value="Sigma70_r4"/>
    <property type="match status" value="1"/>
</dbReference>
<dbReference type="Proteomes" id="UP001054846">
    <property type="component" value="Chromosome"/>
</dbReference>
<protein>
    <recommendedName>
        <fullName evidence="5">RNA polymerase sigma factor</fullName>
    </recommendedName>
</protein>
<dbReference type="InterPro" id="IPR014284">
    <property type="entry name" value="RNA_pol_sigma-70_dom"/>
</dbReference>